<keyword evidence="3" id="KW-1185">Reference proteome</keyword>
<dbReference type="Proteomes" id="UP000013232">
    <property type="component" value="Unassembled WGS sequence"/>
</dbReference>
<dbReference type="InterPro" id="IPR014469">
    <property type="entry name" value="DUF2271"/>
</dbReference>
<sequence length="170" mass="18853">MHKPLLLAFGLLATGPALAAGIEVEIELPRIDVSDYRRPYVAAWLERPDNSVAANLAVWYDVKMRNAEGAKWLKDMRLWWRRTGRDLEQPVDGVTSATRNPGVHKLSFTEGQVPLGKLAAGEYRLVVEASREHGGREVVTVPLQWPPASATRNEARGEHEIGTVAVQLKP</sequence>
<dbReference type="STRING" id="1123367.GCA_000621305_01651"/>
<dbReference type="OrthoDB" id="195316at2"/>
<evidence type="ECO:0000313" key="2">
    <source>
        <dbReference type="EMBL" id="ENO88626.1"/>
    </source>
</evidence>
<name>N6Y340_THAL4</name>
<dbReference type="RefSeq" id="WP_004336559.1">
    <property type="nucleotide sequence ID" value="NZ_AMXE01000023.1"/>
</dbReference>
<evidence type="ECO:0000256" key="1">
    <source>
        <dbReference type="SAM" id="SignalP"/>
    </source>
</evidence>
<organism evidence="2 3">
    <name type="scientific">Thauera linaloolentis (strain DSM 12138 / JCM 21573 / CCUG 41526 / CIP 105981 / IAM 15112 / NBRC 102519 / 47Lol)</name>
    <dbReference type="NCBI Taxonomy" id="1123367"/>
    <lineage>
        <taxon>Bacteria</taxon>
        <taxon>Pseudomonadati</taxon>
        <taxon>Pseudomonadota</taxon>
        <taxon>Betaproteobacteria</taxon>
        <taxon>Rhodocyclales</taxon>
        <taxon>Zoogloeaceae</taxon>
        <taxon>Thauera</taxon>
    </lineage>
</organism>
<feature type="signal peptide" evidence="1">
    <location>
        <begin position="1"/>
        <end position="19"/>
    </location>
</feature>
<gene>
    <name evidence="2" type="ORF">C666_08185</name>
</gene>
<dbReference type="EMBL" id="AMXE01000023">
    <property type="protein sequence ID" value="ENO88626.1"/>
    <property type="molecule type" value="Genomic_DNA"/>
</dbReference>
<accession>N6Y340</accession>
<evidence type="ECO:0008006" key="4">
    <source>
        <dbReference type="Google" id="ProtNLM"/>
    </source>
</evidence>
<comment type="caution">
    <text evidence="2">The sequence shown here is derived from an EMBL/GenBank/DDBJ whole genome shotgun (WGS) entry which is preliminary data.</text>
</comment>
<dbReference type="AlphaFoldDB" id="N6Y340"/>
<feature type="chain" id="PRO_5004127913" description="DUF2271 domain-containing protein" evidence="1">
    <location>
        <begin position="20"/>
        <end position="170"/>
    </location>
</feature>
<dbReference type="PIRSF" id="PIRSF014995">
    <property type="entry name" value="UCP014995"/>
    <property type="match status" value="1"/>
</dbReference>
<reference evidence="2 3" key="1">
    <citation type="submission" date="2012-09" db="EMBL/GenBank/DDBJ databases">
        <title>Draft Genome Sequences of 6 Strains from Genus Thauera.</title>
        <authorList>
            <person name="Liu B."/>
            <person name="Shapleigh J.P."/>
            <person name="Frostegard A.H."/>
        </authorList>
    </citation>
    <scope>NUCLEOTIDE SEQUENCE [LARGE SCALE GENOMIC DNA]</scope>
    <source>
        <strain evidence="3">47Lol / DSM 12138</strain>
    </source>
</reference>
<dbReference type="Pfam" id="PF10029">
    <property type="entry name" value="DUF2271"/>
    <property type="match status" value="1"/>
</dbReference>
<keyword evidence="1" id="KW-0732">Signal</keyword>
<evidence type="ECO:0000313" key="3">
    <source>
        <dbReference type="Proteomes" id="UP000013232"/>
    </source>
</evidence>
<proteinExistence type="predicted"/>
<protein>
    <recommendedName>
        <fullName evidence="4">DUF2271 domain-containing protein</fullName>
    </recommendedName>
</protein>
<dbReference type="eggNOG" id="COG3656">
    <property type="taxonomic scope" value="Bacteria"/>
</dbReference>